<proteinExistence type="predicted"/>
<sequence>MKYPQLVHMPGDVEHWLEKQLEARGIDSITCEKYILNLLAHVNTAPSMEYFPHKSHSYYGNTRCYQAYGNRQSWDVDSWRLGVVHYPMSTLKEKIDIEKLVDELCVKLKEVENDGTAFFDVSTNFGNEISQTNAPVIHSDAMLSGNLFNMNETQPFPSCNSIWTRGLLHDSEPVKDQSKMEDYFSSLFYENPSDNFGFEFTRLKSDERQDGKERDRINFYNKQNLLASECTERLYERNTDIDKLIAKFDANIEGIWNPPYESNELGSLKYDNMLPENLTSNPYLQSGSNLIWSFGQNGNDFANEKHPKENPENQKSNFSVWSKFSSPVITSSNVGFNAMVNSVNLTLSNVQKWSSIDGQNDALLNHKRHASCFAEVVPKSGHLGGNNNMHGIIPHERNRGNGEEEDLLTSAKTHFRPIRMEEMQANQTVAYADGTTFAISNELEKVTFTRSNSGILYLDTDSEYETPRKYMEFKEREISTKLFDSESDLSLMEEFVPKFRVRQSNEKCCQTEDVIEDDQIVPSLIETDCESDSCECDADEFFFPGDSELAENIAGSETRAEFRRIKSDCNYNDIYVSENVLSSGNRCVCSIGNAWLPSGDCDARQEWGDIWGGQDTYENTDGFPTRDEYFRFREELTEEGEQLLSDLSCLQQIYSSSKWGDDESGTVSDFNDEESADVFCSTEFLNKFKSNCDADWKNLWYRGGDMTKSNSDENVVRMEEKLKVTEKNLSSKLNEIRERPFITEKSKKERKRRNSTSQKLYGDGQCNRTHYRFSFCDQANPHLFPADVSRMKGESYELSKILKRPLSF</sequence>
<gene>
    <name evidence="2" type="ORF">PYX00_007212</name>
</gene>
<accession>A0AAW2HIC6</accession>
<protein>
    <submittedName>
        <fullName evidence="2">Uncharacterized protein</fullName>
    </submittedName>
</protein>
<name>A0AAW2HIC6_9NEOP</name>
<keyword evidence="1" id="KW-0175">Coiled coil</keyword>
<organism evidence="2">
    <name type="scientific">Menopon gallinae</name>
    <name type="common">poultry shaft louse</name>
    <dbReference type="NCBI Taxonomy" id="328185"/>
    <lineage>
        <taxon>Eukaryota</taxon>
        <taxon>Metazoa</taxon>
        <taxon>Ecdysozoa</taxon>
        <taxon>Arthropoda</taxon>
        <taxon>Hexapoda</taxon>
        <taxon>Insecta</taxon>
        <taxon>Pterygota</taxon>
        <taxon>Neoptera</taxon>
        <taxon>Paraneoptera</taxon>
        <taxon>Psocodea</taxon>
        <taxon>Troctomorpha</taxon>
        <taxon>Phthiraptera</taxon>
        <taxon>Amblycera</taxon>
        <taxon>Menoponidae</taxon>
        <taxon>Menopon</taxon>
    </lineage>
</organism>
<dbReference type="EMBL" id="JARGDH010000004">
    <property type="protein sequence ID" value="KAL0269507.1"/>
    <property type="molecule type" value="Genomic_DNA"/>
</dbReference>
<evidence type="ECO:0000313" key="2">
    <source>
        <dbReference type="EMBL" id="KAL0269507.1"/>
    </source>
</evidence>
<reference evidence="2" key="1">
    <citation type="journal article" date="2024" name="Gigascience">
        <title>Chromosome-level genome of the poultry shaft louse Menopon gallinae provides insight into the host-switching and adaptive evolution of parasitic lice.</title>
        <authorList>
            <person name="Xu Y."/>
            <person name="Ma L."/>
            <person name="Liu S."/>
            <person name="Liang Y."/>
            <person name="Liu Q."/>
            <person name="He Z."/>
            <person name="Tian L."/>
            <person name="Duan Y."/>
            <person name="Cai W."/>
            <person name="Li H."/>
            <person name="Song F."/>
        </authorList>
    </citation>
    <scope>NUCLEOTIDE SEQUENCE</scope>
    <source>
        <strain evidence="2">Cailab_2023a</strain>
    </source>
</reference>
<feature type="coiled-coil region" evidence="1">
    <location>
        <begin position="708"/>
        <end position="739"/>
    </location>
</feature>
<evidence type="ECO:0000256" key="1">
    <source>
        <dbReference type="SAM" id="Coils"/>
    </source>
</evidence>
<comment type="caution">
    <text evidence="2">The sequence shown here is derived from an EMBL/GenBank/DDBJ whole genome shotgun (WGS) entry which is preliminary data.</text>
</comment>
<dbReference type="AlphaFoldDB" id="A0AAW2HIC6"/>